<dbReference type="Proteomes" id="UP000601435">
    <property type="component" value="Unassembled WGS sequence"/>
</dbReference>
<dbReference type="GO" id="GO:0015074">
    <property type="term" value="P:DNA integration"/>
    <property type="evidence" value="ECO:0007669"/>
    <property type="project" value="InterPro"/>
</dbReference>
<protein>
    <submittedName>
        <fullName evidence="3">RPS1 protein</fullName>
    </submittedName>
</protein>
<dbReference type="SUPFAM" id="SSF53098">
    <property type="entry name" value="Ribonuclease H-like"/>
    <property type="match status" value="1"/>
</dbReference>
<dbReference type="Gene3D" id="3.30.420.10">
    <property type="entry name" value="Ribonuclease H-like superfamily/Ribonuclease H"/>
    <property type="match status" value="1"/>
</dbReference>
<evidence type="ECO:0000259" key="2">
    <source>
        <dbReference type="PROSITE" id="PS50994"/>
    </source>
</evidence>
<feature type="compositionally biased region" description="Basic and acidic residues" evidence="1">
    <location>
        <begin position="451"/>
        <end position="463"/>
    </location>
</feature>
<feature type="region of interest" description="Disordered" evidence="1">
    <location>
        <begin position="451"/>
        <end position="480"/>
    </location>
</feature>
<dbReference type="EMBL" id="CAJNJA010030586">
    <property type="protein sequence ID" value="CAE7645228.1"/>
    <property type="molecule type" value="Genomic_DNA"/>
</dbReference>
<evidence type="ECO:0000313" key="4">
    <source>
        <dbReference type="Proteomes" id="UP000601435"/>
    </source>
</evidence>
<keyword evidence="4" id="KW-1185">Reference proteome</keyword>
<evidence type="ECO:0000256" key="1">
    <source>
        <dbReference type="SAM" id="MobiDB-lite"/>
    </source>
</evidence>
<gene>
    <name evidence="3" type="primary">RPS1</name>
    <name evidence="3" type="ORF">SNEC2469_LOCUS18235</name>
</gene>
<comment type="caution">
    <text evidence="3">The sequence shown here is derived from an EMBL/GenBank/DDBJ whole genome shotgun (WGS) entry which is preliminary data.</text>
</comment>
<reference evidence="3" key="1">
    <citation type="submission" date="2021-02" db="EMBL/GenBank/DDBJ databases">
        <authorList>
            <person name="Dougan E. K."/>
            <person name="Rhodes N."/>
            <person name="Thang M."/>
            <person name="Chan C."/>
        </authorList>
    </citation>
    <scope>NUCLEOTIDE SEQUENCE</scope>
</reference>
<name>A0A812VWK1_9DINO</name>
<proteinExistence type="predicted"/>
<feature type="region of interest" description="Disordered" evidence="1">
    <location>
        <begin position="1503"/>
        <end position="1540"/>
    </location>
</feature>
<feature type="domain" description="Integrase catalytic" evidence="2">
    <location>
        <begin position="1226"/>
        <end position="1399"/>
    </location>
</feature>
<dbReference type="PROSITE" id="PS50994">
    <property type="entry name" value="INTEGRASE"/>
    <property type="match status" value="1"/>
</dbReference>
<dbReference type="InterPro" id="IPR036397">
    <property type="entry name" value="RNaseH_sf"/>
</dbReference>
<dbReference type="InterPro" id="IPR012337">
    <property type="entry name" value="RNaseH-like_sf"/>
</dbReference>
<organism evidence="3 4">
    <name type="scientific">Symbiodinium necroappetens</name>
    <dbReference type="NCBI Taxonomy" id="1628268"/>
    <lineage>
        <taxon>Eukaryota</taxon>
        <taxon>Sar</taxon>
        <taxon>Alveolata</taxon>
        <taxon>Dinophyceae</taxon>
        <taxon>Suessiales</taxon>
        <taxon>Symbiodiniaceae</taxon>
        <taxon>Symbiodinium</taxon>
    </lineage>
</organism>
<sequence length="2113" mass="234264">MRPHEETELAQEDLKAFEAAAFESQKVPEAQRRASAVRLLRSALCLATREMSRVGSAAVLFTNLHHASKCEGTVRDPRPDGFRLGGWLQVDRYGVPQYAGDPECFEEYVERAWDLYHSRSGSDQTQLATAVHLRSGLTGSAYEAVRLLKHTDLMTEDAQKKPTAKGTQLLFDTLKEAIAAEQPVKINELFLNCFYSPAVWRRPAENMQQYIVRREQDFKRLEDVIAGGSFPENIRAMMLLLFGGLDHREQNNVLASVGNTYDFKKIAHAMRMQYPQASGKPVVRRDLLGCSRSAPSLGTYPRPPKGYGKGRRSTVLVAETTEEEQLEAVQFLKSVTPCTACGQKGAKGKRRPAPKRPAGKTTYFVLHPDLEENDQVAQALYVSPGTARAARTRDRVRFSNLAEHQGPATEHEVYVNLRTNLCEHASSRGGITVRLPTVRAEALSEREAAALERTRQYDEEARAQRTTGGEDSAARAPARPLPELAAEDQDILMPLPTEVEVGDRLVLFSDNVLRDTMVHMHGAADPREGQKRGLLPGDMVTKRTGRVPVCMDPTRPDAVTVQDCEVMVQDVVSESSEPEGETSPTAWVPESFATAPENPPRLANLDSGCTRTMHGSVWAQTFEERLRELGLAVHTVEKTQRFRGVGGMSQSTVTKIFPTGMQGVRGDLYSAEVEGNLPLLLSRPFMHELGAVLDLGANTVSFNGLGMTNLPLVKTAKGHIAVNLLDFDQDKLDEFGDGPPDFGHVHAIFHKTSGVQIYTQPHQTTPLQINWRFSISVQADAFPAKAAAKHKVLAPFQSLQFVPGWVLPEPCRGCVHHALTACSSDSDVEQFPASAETERGELNDWMRETRAEAEEHEAGQWKPEGDVSEEFGYFSSTVNGDRQVLRRASSKKGKKLMSMSASVDARDTLNKHVLSGRSQPNHKPPYSKVWMKQATTSEGRRQLHRDLRTEDPYLLVITPPCLTDNSWDIWHLTGARPAALTPAKLNEVQAKVLELVNKLVKERVEARRHVLLELPNNNWREDPAMNDVVAMLSAGELELLPRTRTSLLTSKSMVTAASVFGNGTADPDFDKVTCDTMVQQATVEQHVFEGVSDAFPAEVPPETTQGGQKRHLLFTFGLRLRAEGDDRALGELVGLDPAEPDDAGDRTRQAEQLEPELSLTEAERRRSWLDVEPRLRKVLRDLHVQFGHPTNVTLQRILRRQGAKLEAIKGAEYLACDACGESIRRRRPKPVRLPGKYEFNYHLSLDVFYAKDAATTLFAFLNIVCEATGFQVVSCLGQSQGPPSTKAVLRHFLASWSSWAGLPSSVQVDRGKKYLAAFADYLKQYGVEQETMLLEAPWKQGRVEKAGGLWKEVFKKAVHEMQLVGLDDVILATTIVTQCRNSFPRSSGYAPNQWGLAGGTRRTGEDGHRWPSEALFFTSRPRRVAPFLSAPTCTFAVLKLLLALLDFTVGTDPELPTDGGQPHSYWLRYGAAVVSVTGEQLRFASEDELLAAHTIPQEAQQFLEIPSKTKGATVHRDSEQDQRPSVHEPEPQPIATTPSIIPAAPVPVIPSAPVFGEPQIPILAPSPSGAPMTMGYAPVRPERSQAERPYFSEGVPFEWYCPTLPEHVREYNLKKFAEALGESQDESENSEGEQLEAPADAFLTGKAVRSEIKLKDLNQEDRAKFDEAMAKEWSSWQKFGAVETLTPQQIAELPPSTKIVGTRWVHTDKNQKPRLLAGHIAKKTGKSKSQLEKEYPFMPKSRLVVQGCREEDPGSIRSDSPTASLLAFNLLCAITVMQKWVIAASDASTAYLQSQGINRIEAALFFLFDAGSLVGICLSHVDDLLSAGEGEKYEESLSKLETELHLKVQRGKFRFCGKNLVQKGQDIEVDQFDAIEGVDYMLLERGRRKQPNSPLTEEEKSQFRPDLMVNVSIASQTLGHPCVKDVVDLNKECRVACFADSSWANLDGLKSQCGYVVCLILGTILDGASTPILILETYSGTIKRVCRSTLAAEANGFLTGVESAEYLIDIDRHYLKKRVLAFTDAKSLEATLNRDTGQPQDKRVRILVAQIKEILGENLYDDEDASGYAIWVDTSQMLADVLTKIGCEREPLLEAMRTDSGDLSPMKRLDYES</sequence>
<dbReference type="GO" id="GO:0003676">
    <property type="term" value="F:nucleic acid binding"/>
    <property type="evidence" value="ECO:0007669"/>
    <property type="project" value="InterPro"/>
</dbReference>
<dbReference type="OrthoDB" id="412781at2759"/>
<feature type="region of interest" description="Disordered" evidence="1">
    <location>
        <begin position="1132"/>
        <end position="1156"/>
    </location>
</feature>
<accession>A0A812VWK1</accession>
<evidence type="ECO:0000313" key="3">
    <source>
        <dbReference type="EMBL" id="CAE7645228.1"/>
    </source>
</evidence>
<feature type="compositionally biased region" description="Basic and acidic residues" evidence="1">
    <location>
        <begin position="1514"/>
        <end position="1530"/>
    </location>
</feature>
<dbReference type="InterPro" id="IPR001584">
    <property type="entry name" value="Integrase_cat-core"/>
</dbReference>